<evidence type="ECO:0000313" key="11">
    <source>
        <dbReference type="EMBL" id="TWT83252.1"/>
    </source>
</evidence>
<dbReference type="CDD" id="cd02163">
    <property type="entry name" value="PPAT"/>
    <property type="match status" value="1"/>
</dbReference>
<dbReference type="PRINTS" id="PR01020">
    <property type="entry name" value="LPSBIOSNTHSS"/>
</dbReference>
<keyword evidence="3 9" id="KW-0548">Nucleotidyltransferase</keyword>
<dbReference type="RefSeq" id="WP_146400290.1">
    <property type="nucleotide sequence ID" value="NZ_SJPJ01000001.1"/>
</dbReference>
<keyword evidence="7 9" id="KW-0173">Coenzyme A biosynthesis</keyword>
<feature type="binding site" evidence="9">
    <location>
        <position position="101"/>
    </location>
    <ligand>
        <name>ATP</name>
        <dbReference type="ChEBI" id="CHEBI:30616"/>
    </ligand>
</feature>
<feature type="binding site" evidence="9">
    <location>
        <begin position="126"/>
        <end position="132"/>
    </location>
    <ligand>
        <name>ATP</name>
        <dbReference type="ChEBI" id="CHEBI:30616"/>
    </ligand>
</feature>
<evidence type="ECO:0000313" key="12">
    <source>
        <dbReference type="Proteomes" id="UP000315010"/>
    </source>
</evidence>
<feature type="binding site" evidence="9">
    <location>
        <position position="90"/>
    </location>
    <ligand>
        <name>substrate</name>
    </ligand>
</feature>
<keyword evidence="12" id="KW-1185">Reference proteome</keyword>
<evidence type="ECO:0000256" key="8">
    <source>
        <dbReference type="ARBA" id="ARBA00029346"/>
    </source>
</evidence>
<protein>
    <recommendedName>
        <fullName evidence="9">Phosphopantetheine adenylyltransferase</fullName>
        <ecNumber evidence="9">2.7.7.3</ecNumber>
    </recommendedName>
    <alternativeName>
        <fullName evidence="9">Dephospho-CoA pyrophosphorylase</fullName>
    </alternativeName>
    <alternativeName>
        <fullName evidence="9">Pantetheine-phosphate adenylyltransferase</fullName>
        <shortName evidence="9">PPAT</shortName>
    </alternativeName>
</protein>
<feature type="binding site" evidence="9">
    <location>
        <begin position="91"/>
        <end position="93"/>
    </location>
    <ligand>
        <name>ATP</name>
        <dbReference type="ChEBI" id="CHEBI:30616"/>
    </ligand>
</feature>
<comment type="similarity">
    <text evidence="9">Belongs to the bacterial CoaD family.</text>
</comment>
<reference evidence="11 12" key="1">
    <citation type="submission" date="2019-02" db="EMBL/GenBank/DDBJ databases">
        <title>Deep-cultivation of Planctomycetes and their phenomic and genomic characterization uncovers novel biology.</title>
        <authorList>
            <person name="Wiegand S."/>
            <person name="Jogler M."/>
            <person name="Boedeker C."/>
            <person name="Pinto D."/>
            <person name="Vollmers J."/>
            <person name="Rivas-Marin E."/>
            <person name="Kohn T."/>
            <person name="Peeters S.H."/>
            <person name="Heuer A."/>
            <person name="Rast P."/>
            <person name="Oberbeckmann S."/>
            <person name="Bunk B."/>
            <person name="Jeske O."/>
            <person name="Meyerdierks A."/>
            <person name="Storesund J.E."/>
            <person name="Kallscheuer N."/>
            <person name="Luecker S."/>
            <person name="Lage O.M."/>
            <person name="Pohl T."/>
            <person name="Merkel B.J."/>
            <person name="Hornburger P."/>
            <person name="Mueller R.-W."/>
            <person name="Bruemmer F."/>
            <person name="Labrenz M."/>
            <person name="Spormann A.M."/>
            <person name="Op Den Camp H."/>
            <person name="Overmann J."/>
            <person name="Amann R."/>
            <person name="Jetten M.S.M."/>
            <person name="Mascher T."/>
            <person name="Medema M.H."/>
            <person name="Devos D.P."/>
            <person name="Kaster A.-K."/>
            <person name="Ovreas L."/>
            <person name="Rohde M."/>
            <person name="Galperin M.Y."/>
            <person name="Jogler C."/>
        </authorList>
    </citation>
    <scope>NUCLEOTIDE SEQUENCE [LARGE SCALE GENOMIC DNA]</scope>
    <source>
        <strain evidence="11 12">CA13</strain>
    </source>
</reference>
<proteinExistence type="inferred from homology"/>
<feature type="binding site" evidence="9">
    <location>
        <position position="76"/>
    </location>
    <ligand>
        <name>substrate</name>
    </ligand>
</feature>
<evidence type="ECO:0000256" key="2">
    <source>
        <dbReference type="ARBA" id="ARBA00022679"/>
    </source>
</evidence>
<dbReference type="PANTHER" id="PTHR21342">
    <property type="entry name" value="PHOSPHOPANTETHEINE ADENYLYLTRANSFERASE"/>
    <property type="match status" value="1"/>
</dbReference>
<comment type="function">
    <text evidence="9">Reversibly transfers an adenylyl group from ATP to 4'-phosphopantetheine, yielding dephospho-CoA (dPCoA) and pyrophosphate.</text>
</comment>
<comment type="subcellular location">
    <subcellularLocation>
        <location evidence="9">Cytoplasm</location>
    </subcellularLocation>
</comment>
<feature type="binding site" evidence="9">
    <location>
        <position position="12"/>
    </location>
    <ligand>
        <name>substrate</name>
    </ligand>
</feature>
<comment type="caution">
    <text evidence="11">The sequence shown here is derived from an EMBL/GenBank/DDBJ whole genome shotgun (WGS) entry which is preliminary data.</text>
</comment>
<organism evidence="11 12">
    <name type="scientific">Novipirellula herctigrandis</name>
    <dbReference type="NCBI Taxonomy" id="2527986"/>
    <lineage>
        <taxon>Bacteria</taxon>
        <taxon>Pseudomonadati</taxon>
        <taxon>Planctomycetota</taxon>
        <taxon>Planctomycetia</taxon>
        <taxon>Pirellulales</taxon>
        <taxon>Pirellulaceae</taxon>
        <taxon>Novipirellula</taxon>
    </lineage>
</organism>
<accession>A0A5C5Z7D9</accession>
<dbReference type="InterPro" id="IPR004821">
    <property type="entry name" value="Cyt_trans-like"/>
</dbReference>
<dbReference type="GO" id="GO:0005737">
    <property type="term" value="C:cytoplasm"/>
    <property type="evidence" value="ECO:0007669"/>
    <property type="project" value="UniProtKB-SubCell"/>
</dbReference>
<feature type="binding site" evidence="9">
    <location>
        <position position="20"/>
    </location>
    <ligand>
        <name>ATP</name>
        <dbReference type="ChEBI" id="CHEBI:30616"/>
    </ligand>
</feature>
<comment type="pathway">
    <text evidence="9">Cofactor biosynthesis; coenzyme A biosynthesis; CoA from (R)-pantothenate: step 4/5.</text>
</comment>
<dbReference type="Gene3D" id="3.40.50.620">
    <property type="entry name" value="HUPs"/>
    <property type="match status" value="1"/>
</dbReference>
<dbReference type="NCBIfam" id="TIGR01510">
    <property type="entry name" value="coaD_prev_kdtB"/>
    <property type="match status" value="1"/>
</dbReference>
<comment type="subunit">
    <text evidence="9">Homohexamer.</text>
</comment>
<gene>
    <name evidence="9 11" type="primary">coaD</name>
    <name evidence="11" type="ORF">CA13_47170</name>
</gene>
<dbReference type="GO" id="GO:0015937">
    <property type="term" value="P:coenzyme A biosynthetic process"/>
    <property type="evidence" value="ECO:0007669"/>
    <property type="project" value="UniProtKB-UniRule"/>
</dbReference>
<keyword evidence="5 9" id="KW-0067">ATP-binding</keyword>
<evidence type="ECO:0000256" key="4">
    <source>
        <dbReference type="ARBA" id="ARBA00022741"/>
    </source>
</evidence>
<dbReference type="AlphaFoldDB" id="A0A5C5Z7D9"/>
<dbReference type="OrthoDB" id="9806661at2"/>
<sequence>MSTQRIAVYTGSFDPITLGHLHIIERAARLFDHLIIGIGINKDKRPLFDTEERIALVRTVTEKIQNTRVEVFDGLAVDFVRQMNAKIMVRGIRPLTDTAGEFTMMMANHQLDPGLETVFLMADERFTHVSSSLLKQIASMSDNDAHLAKFVPPQVIPALRKHMQGR</sequence>
<keyword evidence="2 9" id="KW-0808">Transferase</keyword>
<comment type="catalytic activity">
    <reaction evidence="8 9">
        <text>(R)-4'-phosphopantetheine + ATP + H(+) = 3'-dephospho-CoA + diphosphate</text>
        <dbReference type="Rhea" id="RHEA:19801"/>
        <dbReference type="ChEBI" id="CHEBI:15378"/>
        <dbReference type="ChEBI" id="CHEBI:30616"/>
        <dbReference type="ChEBI" id="CHEBI:33019"/>
        <dbReference type="ChEBI" id="CHEBI:57328"/>
        <dbReference type="ChEBI" id="CHEBI:61723"/>
        <dbReference type="EC" id="2.7.7.3"/>
    </reaction>
</comment>
<evidence type="ECO:0000256" key="3">
    <source>
        <dbReference type="ARBA" id="ARBA00022695"/>
    </source>
</evidence>
<comment type="cofactor">
    <cofactor evidence="9">
        <name>Mg(2+)</name>
        <dbReference type="ChEBI" id="CHEBI:18420"/>
    </cofactor>
</comment>
<feature type="site" description="Transition state stabilizer" evidence="9">
    <location>
        <position position="20"/>
    </location>
</feature>
<dbReference type="NCBIfam" id="TIGR00125">
    <property type="entry name" value="cyt_tran_rel"/>
    <property type="match status" value="1"/>
</dbReference>
<dbReference type="GO" id="GO:0005524">
    <property type="term" value="F:ATP binding"/>
    <property type="evidence" value="ECO:0007669"/>
    <property type="project" value="UniProtKB-KW"/>
</dbReference>
<evidence type="ECO:0000256" key="9">
    <source>
        <dbReference type="HAMAP-Rule" id="MF_00151"/>
    </source>
</evidence>
<dbReference type="SUPFAM" id="SSF52374">
    <property type="entry name" value="Nucleotidylyl transferase"/>
    <property type="match status" value="1"/>
</dbReference>
<evidence type="ECO:0000256" key="1">
    <source>
        <dbReference type="ARBA" id="ARBA00022490"/>
    </source>
</evidence>
<dbReference type="HAMAP" id="MF_00151">
    <property type="entry name" value="PPAT_bact"/>
    <property type="match status" value="1"/>
</dbReference>
<dbReference type="Pfam" id="PF01467">
    <property type="entry name" value="CTP_transf_like"/>
    <property type="match status" value="1"/>
</dbReference>
<dbReference type="GO" id="GO:0004595">
    <property type="term" value="F:pantetheine-phosphate adenylyltransferase activity"/>
    <property type="evidence" value="ECO:0007669"/>
    <property type="project" value="UniProtKB-UniRule"/>
</dbReference>
<dbReference type="EMBL" id="SJPJ01000001">
    <property type="protein sequence ID" value="TWT83252.1"/>
    <property type="molecule type" value="Genomic_DNA"/>
</dbReference>
<dbReference type="PANTHER" id="PTHR21342:SF1">
    <property type="entry name" value="PHOSPHOPANTETHEINE ADENYLYLTRANSFERASE"/>
    <property type="match status" value="1"/>
</dbReference>
<feature type="binding site" evidence="9">
    <location>
        <begin position="12"/>
        <end position="13"/>
    </location>
    <ligand>
        <name>ATP</name>
        <dbReference type="ChEBI" id="CHEBI:30616"/>
    </ligand>
</feature>
<dbReference type="UniPathway" id="UPA00241">
    <property type="reaction ID" value="UER00355"/>
</dbReference>
<dbReference type="EC" id="2.7.7.3" evidence="9"/>
<dbReference type="InterPro" id="IPR001980">
    <property type="entry name" value="PPAT"/>
</dbReference>
<feature type="domain" description="Cytidyltransferase-like" evidence="10">
    <location>
        <begin position="8"/>
        <end position="136"/>
    </location>
</feature>
<evidence type="ECO:0000256" key="6">
    <source>
        <dbReference type="ARBA" id="ARBA00022842"/>
    </source>
</evidence>
<keyword evidence="6 9" id="KW-0460">Magnesium</keyword>
<name>A0A5C5Z7D9_9BACT</name>
<evidence type="ECO:0000256" key="5">
    <source>
        <dbReference type="ARBA" id="ARBA00022840"/>
    </source>
</evidence>
<feature type="binding site" evidence="9">
    <location>
        <position position="44"/>
    </location>
    <ligand>
        <name>substrate</name>
    </ligand>
</feature>
<keyword evidence="4 9" id="KW-0547">Nucleotide-binding</keyword>
<dbReference type="Proteomes" id="UP000315010">
    <property type="component" value="Unassembled WGS sequence"/>
</dbReference>
<keyword evidence="1 9" id="KW-0963">Cytoplasm</keyword>
<evidence type="ECO:0000259" key="10">
    <source>
        <dbReference type="Pfam" id="PF01467"/>
    </source>
</evidence>
<dbReference type="InterPro" id="IPR014729">
    <property type="entry name" value="Rossmann-like_a/b/a_fold"/>
</dbReference>
<evidence type="ECO:0000256" key="7">
    <source>
        <dbReference type="ARBA" id="ARBA00022993"/>
    </source>
</evidence>